<proteinExistence type="predicted"/>
<feature type="signal peptide" evidence="3">
    <location>
        <begin position="1"/>
        <end position="26"/>
    </location>
</feature>
<feature type="chain" id="PRO_5043979781" description="Gnk2-homologous domain-containing protein" evidence="3">
    <location>
        <begin position="27"/>
        <end position="300"/>
    </location>
</feature>
<dbReference type="InterPro" id="IPR002902">
    <property type="entry name" value="GNK2"/>
</dbReference>
<dbReference type="CDD" id="cd23509">
    <property type="entry name" value="Gnk2-like"/>
    <property type="match status" value="2"/>
</dbReference>
<evidence type="ECO:0000259" key="4">
    <source>
        <dbReference type="PROSITE" id="PS51473"/>
    </source>
</evidence>
<dbReference type="PROSITE" id="PS51473">
    <property type="entry name" value="GNK2"/>
    <property type="match status" value="2"/>
</dbReference>
<organism evidence="5 6">
    <name type="scientific">Rubus argutus</name>
    <name type="common">Southern blackberry</name>
    <dbReference type="NCBI Taxonomy" id="59490"/>
    <lineage>
        <taxon>Eukaryota</taxon>
        <taxon>Viridiplantae</taxon>
        <taxon>Streptophyta</taxon>
        <taxon>Embryophyta</taxon>
        <taxon>Tracheophyta</taxon>
        <taxon>Spermatophyta</taxon>
        <taxon>Magnoliopsida</taxon>
        <taxon>eudicotyledons</taxon>
        <taxon>Gunneridae</taxon>
        <taxon>Pentapetalae</taxon>
        <taxon>rosids</taxon>
        <taxon>fabids</taxon>
        <taxon>Rosales</taxon>
        <taxon>Rosaceae</taxon>
        <taxon>Rosoideae</taxon>
        <taxon>Rosoideae incertae sedis</taxon>
        <taxon>Rubus</taxon>
    </lineage>
</organism>
<comment type="caution">
    <text evidence="5">The sequence shown here is derived from an EMBL/GenBank/DDBJ whole genome shotgun (WGS) entry which is preliminary data.</text>
</comment>
<evidence type="ECO:0000313" key="5">
    <source>
        <dbReference type="EMBL" id="KAK9911450.1"/>
    </source>
</evidence>
<evidence type="ECO:0000256" key="2">
    <source>
        <dbReference type="ARBA" id="ARBA00022737"/>
    </source>
</evidence>
<dbReference type="PANTHER" id="PTHR32099">
    <property type="entry name" value="CYSTEINE-RICH REPEAT SECRETORY PROTEIN"/>
    <property type="match status" value="1"/>
</dbReference>
<feature type="domain" description="Gnk2-homologous" evidence="4">
    <location>
        <begin position="145"/>
        <end position="254"/>
    </location>
</feature>
<reference evidence="5 6" key="1">
    <citation type="journal article" date="2023" name="G3 (Bethesda)">
        <title>A chromosome-length genome assembly and annotation of blackberry (Rubus argutus, cv. 'Hillquist').</title>
        <authorList>
            <person name="Bruna T."/>
            <person name="Aryal R."/>
            <person name="Dudchenko O."/>
            <person name="Sargent D.J."/>
            <person name="Mead D."/>
            <person name="Buti M."/>
            <person name="Cavallini A."/>
            <person name="Hytonen T."/>
            <person name="Andres J."/>
            <person name="Pham M."/>
            <person name="Weisz D."/>
            <person name="Mascagni F."/>
            <person name="Usai G."/>
            <person name="Natali L."/>
            <person name="Bassil N."/>
            <person name="Fernandez G.E."/>
            <person name="Lomsadze A."/>
            <person name="Armour M."/>
            <person name="Olukolu B."/>
            <person name="Poorten T."/>
            <person name="Britton C."/>
            <person name="Davik J."/>
            <person name="Ashrafi H."/>
            <person name="Aiden E.L."/>
            <person name="Borodovsky M."/>
            <person name="Worthington M."/>
        </authorList>
    </citation>
    <scope>NUCLEOTIDE SEQUENCE [LARGE SCALE GENOMIC DNA]</scope>
    <source>
        <strain evidence="5">PI 553951</strain>
    </source>
</reference>
<evidence type="ECO:0000256" key="3">
    <source>
        <dbReference type="SAM" id="SignalP"/>
    </source>
</evidence>
<dbReference type="Proteomes" id="UP001457282">
    <property type="component" value="Unassembled WGS sequence"/>
</dbReference>
<dbReference type="InterPro" id="IPR038408">
    <property type="entry name" value="GNK2_sf"/>
</dbReference>
<accession>A0AAW1VUK6</accession>
<dbReference type="Pfam" id="PF01657">
    <property type="entry name" value="Stress-antifung"/>
    <property type="match status" value="2"/>
</dbReference>
<dbReference type="Gene3D" id="3.30.430.20">
    <property type="entry name" value="Gnk2 domain, C-X8-C-X2-C motif"/>
    <property type="match status" value="2"/>
</dbReference>
<sequence length="300" mass="32286">MNSSSTSLLSFFLATIIFGLVAPATADTDNGVCTPTADYCWSCSGDTTNATTTYEVNLKALLASLSLVNQTNYEFYHNSLGDGTNKVNAIAMCRGDIAENDCRSCYTAASVILSQNCSNQHQAVIWAINCTVRYSNMSIFGIEEDEPTKFVPSPNNTSNLEQFKQVLNPLLKTLSEKAASGDSMKKFAAGHELVPGTNQTIYAIVQCSPDLDKENCTGCLDDAISDISNSTIDGKDGGRILKPSCSFRFENNRFYDLAVDSLPPAPSPTQGNTTSITTKVSPSSFFQLLLSLLCISSALF</sequence>
<protein>
    <recommendedName>
        <fullName evidence="4">Gnk2-homologous domain-containing protein</fullName>
    </recommendedName>
</protein>
<keyword evidence="1 3" id="KW-0732">Signal</keyword>
<dbReference type="PANTHER" id="PTHR32099:SF51">
    <property type="entry name" value="CYSTEINE-RICH RECEPTOR-LIKE PROTEIN KINASE 25 ISOFORM X1"/>
    <property type="match status" value="1"/>
</dbReference>
<keyword evidence="6" id="KW-1185">Reference proteome</keyword>
<keyword evidence="2" id="KW-0677">Repeat</keyword>
<name>A0AAW1VUK6_RUBAR</name>
<dbReference type="FunFam" id="3.30.430.20:FF:000002">
    <property type="entry name" value="Cysteine-rich receptor-like protein kinase 10"/>
    <property type="match status" value="1"/>
</dbReference>
<dbReference type="AlphaFoldDB" id="A0AAW1VUK6"/>
<evidence type="ECO:0000313" key="6">
    <source>
        <dbReference type="Proteomes" id="UP001457282"/>
    </source>
</evidence>
<evidence type="ECO:0000256" key="1">
    <source>
        <dbReference type="ARBA" id="ARBA00022729"/>
    </source>
</evidence>
<feature type="domain" description="Gnk2-homologous" evidence="4">
    <location>
        <begin position="35"/>
        <end position="139"/>
    </location>
</feature>
<dbReference type="EMBL" id="JBEDUW010000007">
    <property type="protein sequence ID" value="KAK9911450.1"/>
    <property type="molecule type" value="Genomic_DNA"/>
</dbReference>
<gene>
    <name evidence="5" type="ORF">M0R45_035359</name>
</gene>